<organism evidence="2 3">
    <name type="scientific">Ancylobacter crimeensis</name>
    <dbReference type="NCBI Taxonomy" id="2579147"/>
    <lineage>
        <taxon>Bacteria</taxon>
        <taxon>Pseudomonadati</taxon>
        <taxon>Pseudomonadota</taxon>
        <taxon>Alphaproteobacteria</taxon>
        <taxon>Hyphomicrobiales</taxon>
        <taxon>Xanthobacteraceae</taxon>
        <taxon>Ancylobacter</taxon>
    </lineage>
</organism>
<evidence type="ECO:0000256" key="1">
    <source>
        <dbReference type="SAM" id="MobiDB-lite"/>
    </source>
</evidence>
<dbReference type="Proteomes" id="UP001203284">
    <property type="component" value="Unassembled WGS sequence"/>
</dbReference>
<proteinExistence type="predicted"/>
<accession>A0ABT0D8T2</accession>
<name>A0ABT0D8T2_9HYPH</name>
<dbReference type="Gene3D" id="1.10.10.60">
    <property type="entry name" value="Homeodomain-like"/>
    <property type="match status" value="1"/>
</dbReference>
<keyword evidence="3" id="KW-1185">Reference proteome</keyword>
<feature type="region of interest" description="Disordered" evidence="1">
    <location>
        <begin position="73"/>
        <end position="147"/>
    </location>
</feature>
<dbReference type="RefSeq" id="WP_247027366.1">
    <property type="nucleotide sequence ID" value="NZ_JALKCH010000003.1"/>
</dbReference>
<comment type="caution">
    <text evidence="2">The sequence shown here is derived from an EMBL/GenBank/DDBJ whole genome shotgun (WGS) entry which is preliminary data.</text>
</comment>
<sequence>MSIPARAVSPDAVEEARRLYEHTKVPVQQIASLLGISKSTLQARVRDWGWTPRGKRIPAADAGALAPPAVLSPEASAEAARDAAVPEEAAALRSPPGAPLTLPGDPGAVPGRNEADHPREPNGRRPGTRRSASSVRDAGGPETLAAAAGSRRALVGRLVRRIEGEIAAVERLIARAGLNAGSVRVADAERAARTLGLLVRSLRELAAIERDEEPDDDERGEVRDRDAFRRELAEALERVLAEGAAR</sequence>
<feature type="compositionally biased region" description="Low complexity" evidence="1">
    <location>
        <begin position="73"/>
        <end position="91"/>
    </location>
</feature>
<protein>
    <recommendedName>
        <fullName evidence="4">Helix-turn-helix domain-containing protein</fullName>
    </recommendedName>
</protein>
<feature type="compositionally biased region" description="Basic and acidic residues" evidence="1">
    <location>
        <begin position="113"/>
        <end position="123"/>
    </location>
</feature>
<gene>
    <name evidence="2" type="ORF">MWN34_05470</name>
</gene>
<evidence type="ECO:0000313" key="2">
    <source>
        <dbReference type="EMBL" id="MCK0196360.1"/>
    </source>
</evidence>
<reference evidence="2 3" key="1">
    <citation type="submission" date="2022-04" db="EMBL/GenBank/DDBJ databases">
        <authorList>
            <person name="Grouzdev D.S."/>
            <person name="Pantiukh K.S."/>
            <person name="Krutkina M.S."/>
        </authorList>
    </citation>
    <scope>NUCLEOTIDE SEQUENCE [LARGE SCALE GENOMIC DNA]</scope>
    <source>
        <strain evidence="2 3">6x-1</strain>
    </source>
</reference>
<evidence type="ECO:0000313" key="3">
    <source>
        <dbReference type="Proteomes" id="UP001203284"/>
    </source>
</evidence>
<dbReference type="EMBL" id="JALKCH010000003">
    <property type="protein sequence ID" value="MCK0196360.1"/>
    <property type="molecule type" value="Genomic_DNA"/>
</dbReference>
<evidence type="ECO:0008006" key="4">
    <source>
        <dbReference type="Google" id="ProtNLM"/>
    </source>
</evidence>